<dbReference type="Gene3D" id="3.40.50.150">
    <property type="entry name" value="Vaccinia Virus protein VP39"/>
    <property type="match status" value="1"/>
</dbReference>
<accession>A0A9X3S2Z9</accession>
<keyword evidence="2" id="KW-0489">Methyltransferase</keyword>
<dbReference type="CDD" id="cd02440">
    <property type="entry name" value="AdoMet_MTases"/>
    <property type="match status" value="1"/>
</dbReference>
<dbReference type="Proteomes" id="UP001149140">
    <property type="component" value="Unassembled WGS sequence"/>
</dbReference>
<dbReference type="RefSeq" id="WP_270042112.1">
    <property type="nucleotide sequence ID" value="NZ_JAPDOD010000021.1"/>
</dbReference>
<evidence type="ECO:0000313" key="3">
    <source>
        <dbReference type="Proteomes" id="UP001149140"/>
    </source>
</evidence>
<organism evidence="2 3">
    <name type="scientific">Solirubrobacter ginsenosidimutans</name>
    <dbReference type="NCBI Taxonomy" id="490573"/>
    <lineage>
        <taxon>Bacteria</taxon>
        <taxon>Bacillati</taxon>
        <taxon>Actinomycetota</taxon>
        <taxon>Thermoleophilia</taxon>
        <taxon>Solirubrobacterales</taxon>
        <taxon>Solirubrobacteraceae</taxon>
        <taxon>Solirubrobacter</taxon>
    </lineage>
</organism>
<reference evidence="2" key="1">
    <citation type="submission" date="2022-10" db="EMBL/GenBank/DDBJ databases">
        <title>The WGS of Solirubrobacter ginsenosidimutans DSM 21036.</title>
        <authorList>
            <person name="Jiang Z."/>
        </authorList>
    </citation>
    <scope>NUCLEOTIDE SEQUENCE</scope>
    <source>
        <strain evidence="2">DSM 21036</strain>
    </source>
</reference>
<comment type="caution">
    <text evidence="2">The sequence shown here is derived from an EMBL/GenBank/DDBJ whole genome shotgun (WGS) entry which is preliminary data.</text>
</comment>
<evidence type="ECO:0000313" key="2">
    <source>
        <dbReference type="EMBL" id="MDA0162872.1"/>
    </source>
</evidence>
<dbReference type="EMBL" id="JAPDOD010000021">
    <property type="protein sequence ID" value="MDA0162872.1"/>
    <property type="molecule type" value="Genomic_DNA"/>
</dbReference>
<dbReference type="InterPro" id="IPR029063">
    <property type="entry name" value="SAM-dependent_MTases_sf"/>
</dbReference>
<keyword evidence="3" id="KW-1185">Reference proteome</keyword>
<dbReference type="SUPFAM" id="SSF53335">
    <property type="entry name" value="S-adenosyl-L-methionine-dependent methyltransferases"/>
    <property type="match status" value="1"/>
</dbReference>
<dbReference type="GO" id="GO:0008757">
    <property type="term" value="F:S-adenosylmethionine-dependent methyltransferase activity"/>
    <property type="evidence" value="ECO:0007669"/>
    <property type="project" value="InterPro"/>
</dbReference>
<name>A0A9X3S2Z9_9ACTN</name>
<keyword evidence="2" id="KW-0808">Transferase</keyword>
<dbReference type="Pfam" id="PF08241">
    <property type="entry name" value="Methyltransf_11"/>
    <property type="match status" value="1"/>
</dbReference>
<protein>
    <submittedName>
        <fullName evidence="2">Methyltransferase domain-containing protein</fullName>
    </submittedName>
</protein>
<evidence type="ECO:0000259" key="1">
    <source>
        <dbReference type="Pfam" id="PF08241"/>
    </source>
</evidence>
<feature type="domain" description="Methyltransferase type 11" evidence="1">
    <location>
        <begin position="36"/>
        <end position="120"/>
    </location>
</feature>
<dbReference type="GO" id="GO:0032259">
    <property type="term" value="P:methylation"/>
    <property type="evidence" value="ECO:0007669"/>
    <property type="project" value="UniProtKB-KW"/>
</dbReference>
<dbReference type="InterPro" id="IPR013216">
    <property type="entry name" value="Methyltransf_11"/>
</dbReference>
<sequence length="250" mass="25920">MFAAADAYDRHIGRYSAALGRELIAFAGVEPGVRALDVGCGPGGLAGELVALLGPDNVAAADPSAPFVDAASARLPGVDVRVAPAEALPFADDAFDVALSQLVVNFMADPLAGVGEMRRVAGRVAAAVWDYVGEMTLLRRFWDAAVALDPAAAALDEGRGTLCTPDGLRSLWARAGLDDVTVTSAVVEAAYEGFDDLWAPFERGVGPAGAWAVALASEPRAALKAAFRERLVIPDGPFTLTAKAWLVCGR</sequence>
<gene>
    <name evidence="2" type="ORF">OM076_21540</name>
</gene>
<proteinExistence type="predicted"/>
<dbReference type="AlphaFoldDB" id="A0A9X3S2Z9"/>